<keyword evidence="1" id="KW-0472">Membrane</keyword>
<name>A0A941F3B1_9BACT</name>
<keyword evidence="1" id="KW-1133">Transmembrane helix</keyword>
<organism evidence="2 3">
    <name type="scientific">Carboxylicivirga sediminis</name>
    <dbReference type="NCBI Taxonomy" id="2006564"/>
    <lineage>
        <taxon>Bacteria</taxon>
        <taxon>Pseudomonadati</taxon>
        <taxon>Bacteroidota</taxon>
        <taxon>Bacteroidia</taxon>
        <taxon>Marinilabiliales</taxon>
        <taxon>Marinilabiliaceae</taxon>
        <taxon>Carboxylicivirga</taxon>
    </lineage>
</organism>
<accession>A0A941F3B1</accession>
<gene>
    <name evidence="2" type="ORF">KDU71_08325</name>
</gene>
<dbReference type="Proteomes" id="UP000679220">
    <property type="component" value="Unassembled WGS sequence"/>
</dbReference>
<feature type="transmembrane region" description="Helical" evidence="1">
    <location>
        <begin position="94"/>
        <end position="116"/>
    </location>
</feature>
<sequence>MTISRKILYLLLAMAALLFLPWLGGYFFYNGEFPADFYAYPPLKPISKPGFNLPIFAFVAIVCLGITAIYIMPKWFGFKKTIIENTRNIPRVKLPIWFWFGLICWAISLTFLALHLKQPAWFIHWSDVPLFWGAVLVLDGIVYKRTGGKSLVAIIPQELIGIGIASMTGWMIFEFMNFFVDDNWYYPWGNILDREEFLLYAFIISSGLLPLAFEWYLLFLTFPKLANRFRNGVKIVLSNGLKNGILIISLASMFAAGLFPNYLFFVLWVSPPVVLGIVLNKIGIWTPFDPIAKGNWAPVLLSALTYLVAGFTLEGQNYLSAIHDGQTALFTNDPAYWQYSIPFVNVAHIFEMPVLGYFGYLPFGVYCWVWWIACATLLNIPAKFLKENPLDI</sequence>
<protein>
    <recommendedName>
        <fullName evidence="4">Small-conductance mechanosensitive channel</fullName>
    </recommendedName>
</protein>
<feature type="transmembrane region" description="Helical" evidence="1">
    <location>
        <begin position="7"/>
        <end position="29"/>
    </location>
</feature>
<feature type="transmembrane region" description="Helical" evidence="1">
    <location>
        <begin position="296"/>
        <end position="313"/>
    </location>
</feature>
<reference evidence="2" key="2">
    <citation type="submission" date="2021-04" db="EMBL/GenBank/DDBJ databases">
        <authorList>
            <person name="Zhang T."/>
            <person name="Zhang Y."/>
            <person name="Lu D."/>
            <person name="Zuo D."/>
            <person name="Du Z."/>
        </authorList>
    </citation>
    <scope>NUCLEOTIDE SEQUENCE</scope>
    <source>
        <strain evidence="2">JR1</strain>
    </source>
</reference>
<evidence type="ECO:0008006" key="4">
    <source>
        <dbReference type="Google" id="ProtNLM"/>
    </source>
</evidence>
<dbReference type="AlphaFoldDB" id="A0A941F3B1"/>
<dbReference type="RefSeq" id="WP_212189535.1">
    <property type="nucleotide sequence ID" value="NZ_JAGTAR010000010.1"/>
</dbReference>
<evidence type="ECO:0000313" key="2">
    <source>
        <dbReference type="EMBL" id="MBR8535562.1"/>
    </source>
</evidence>
<feature type="transmembrane region" description="Helical" evidence="1">
    <location>
        <begin position="122"/>
        <end position="143"/>
    </location>
</feature>
<evidence type="ECO:0000313" key="3">
    <source>
        <dbReference type="Proteomes" id="UP000679220"/>
    </source>
</evidence>
<evidence type="ECO:0000256" key="1">
    <source>
        <dbReference type="SAM" id="Phobius"/>
    </source>
</evidence>
<keyword evidence="1" id="KW-0812">Transmembrane</keyword>
<feature type="transmembrane region" description="Helical" evidence="1">
    <location>
        <begin position="360"/>
        <end position="380"/>
    </location>
</feature>
<feature type="transmembrane region" description="Helical" evidence="1">
    <location>
        <begin position="49"/>
        <end position="73"/>
    </location>
</feature>
<comment type="caution">
    <text evidence="2">The sequence shown here is derived from an EMBL/GenBank/DDBJ whole genome shotgun (WGS) entry which is preliminary data.</text>
</comment>
<reference evidence="2" key="1">
    <citation type="journal article" date="2018" name="Int. J. Syst. Evol. Microbiol.">
        <title>Carboxylicivirga sediminis sp. nov., isolated from coastal sediment.</title>
        <authorList>
            <person name="Wang F.Q."/>
            <person name="Ren L.H."/>
            <person name="Zou R.J."/>
            <person name="Sun Y.Z."/>
            <person name="Liu X.J."/>
            <person name="Jiang F."/>
            <person name="Liu L.J."/>
        </authorList>
    </citation>
    <scope>NUCLEOTIDE SEQUENCE</scope>
    <source>
        <strain evidence="2">JR1</strain>
    </source>
</reference>
<feature type="transmembrane region" description="Helical" evidence="1">
    <location>
        <begin position="150"/>
        <end position="173"/>
    </location>
</feature>
<keyword evidence="3" id="KW-1185">Reference proteome</keyword>
<feature type="transmembrane region" description="Helical" evidence="1">
    <location>
        <begin position="265"/>
        <end position="284"/>
    </location>
</feature>
<dbReference type="EMBL" id="JAGTAR010000010">
    <property type="protein sequence ID" value="MBR8535562.1"/>
    <property type="molecule type" value="Genomic_DNA"/>
</dbReference>
<feature type="transmembrane region" description="Helical" evidence="1">
    <location>
        <begin position="197"/>
        <end position="219"/>
    </location>
</feature>
<feature type="transmembrane region" description="Helical" evidence="1">
    <location>
        <begin position="240"/>
        <end position="259"/>
    </location>
</feature>
<proteinExistence type="predicted"/>